<evidence type="ECO:0000313" key="2">
    <source>
        <dbReference type="Proteomes" id="UP001396898"/>
    </source>
</evidence>
<proteinExistence type="predicted"/>
<dbReference type="Proteomes" id="UP001396898">
    <property type="component" value="Unassembled WGS sequence"/>
</dbReference>
<dbReference type="EMBL" id="JAQQWI010000016">
    <property type="protein sequence ID" value="KAK8009387.1"/>
    <property type="molecule type" value="Genomic_DNA"/>
</dbReference>
<keyword evidence="2" id="KW-1185">Reference proteome</keyword>
<accession>A0ABR1RFI4</accession>
<sequence>MDQGQAGVVGRNASSTNAADFIVVGLILLPVHVDIGGEAEGAEAVFCLEEVVRVLRARHCSSMLRIWRDP</sequence>
<reference evidence="1 2" key="1">
    <citation type="submission" date="2023-01" db="EMBL/GenBank/DDBJ databases">
        <title>Analysis of 21 Apiospora genomes using comparative genomics revels a genus with tremendous synthesis potential of carbohydrate active enzymes and secondary metabolites.</title>
        <authorList>
            <person name="Sorensen T."/>
        </authorList>
    </citation>
    <scope>NUCLEOTIDE SEQUENCE [LARGE SCALE GENOMIC DNA]</scope>
    <source>
        <strain evidence="1 2">CBS 20057</strain>
    </source>
</reference>
<gene>
    <name evidence="1" type="ORF">PG991_011938</name>
</gene>
<organism evidence="1 2">
    <name type="scientific">Apiospora marii</name>
    <dbReference type="NCBI Taxonomy" id="335849"/>
    <lineage>
        <taxon>Eukaryota</taxon>
        <taxon>Fungi</taxon>
        <taxon>Dikarya</taxon>
        <taxon>Ascomycota</taxon>
        <taxon>Pezizomycotina</taxon>
        <taxon>Sordariomycetes</taxon>
        <taxon>Xylariomycetidae</taxon>
        <taxon>Amphisphaeriales</taxon>
        <taxon>Apiosporaceae</taxon>
        <taxon>Apiospora</taxon>
    </lineage>
</organism>
<comment type="caution">
    <text evidence="1">The sequence shown here is derived from an EMBL/GenBank/DDBJ whole genome shotgun (WGS) entry which is preliminary data.</text>
</comment>
<protein>
    <submittedName>
        <fullName evidence="1">Uncharacterized protein</fullName>
    </submittedName>
</protein>
<name>A0ABR1RFI4_9PEZI</name>
<evidence type="ECO:0000313" key="1">
    <source>
        <dbReference type="EMBL" id="KAK8009387.1"/>
    </source>
</evidence>